<proteinExistence type="predicted"/>
<dbReference type="SUPFAM" id="SSF56281">
    <property type="entry name" value="Metallo-hydrolase/oxidoreductase"/>
    <property type="match status" value="1"/>
</dbReference>
<keyword evidence="3" id="KW-1185">Reference proteome</keyword>
<dbReference type="AlphaFoldDB" id="A0A2T4U5T7"/>
<dbReference type="InterPro" id="IPR036866">
    <property type="entry name" value="RibonucZ/Hydroxyglut_hydro"/>
</dbReference>
<sequence length="276" mass="30940">MRKDPLDKKVMPLTSAASGKGHSVVPDVYCFPVQIVNVYFIGDPDRPKEWVLVDAGMPESEEKILEEAEERFGENNHPKAVVLTHGHFDHVGALVELAEKWNVPVYVHEKELPYVTGKQEYMDPDPKVDGGMVAKMSKMYPTKPVDISEYVRTLPADGSIPPLPEWEWIHTPGHTPGHVSLFRRKDKTLIAGDAFVTVQQESLYKVIKQEKEISGPPRYLTPDWKEAESSVKKLAALEPETAGTGHGWPVRGDFLHTGLQDLADRFQELAVPEKDS</sequence>
<dbReference type="EMBL" id="PZJJ01000014">
    <property type="protein sequence ID" value="PTL38766.1"/>
    <property type="molecule type" value="Genomic_DNA"/>
</dbReference>
<evidence type="ECO:0000313" key="3">
    <source>
        <dbReference type="Proteomes" id="UP000240509"/>
    </source>
</evidence>
<protein>
    <submittedName>
        <fullName evidence="2">MBL fold metallo-hydrolase</fullName>
    </submittedName>
</protein>
<dbReference type="GO" id="GO:0016787">
    <property type="term" value="F:hydrolase activity"/>
    <property type="evidence" value="ECO:0007669"/>
    <property type="project" value="UniProtKB-KW"/>
</dbReference>
<dbReference type="Pfam" id="PF00753">
    <property type="entry name" value="Lactamase_B"/>
    <property type="match status" value="1"/>
</dbReference>
<dbReference type="Proteomes" id="UP000240509">
    <property type="component" value="Unassembled WGS sequence"/>
</dbReference>
<dbReference type="CDD" id="cd07721">
    <property type="entry name" value="yflN-like_MBL-fold"/>
    <property type="match status" value="1"/>
</dbReference>
<name>A0A2T4U5T7_9BACI</name>
<dbReference type="SMART" id="SM00849">
    <property type="entry name" value="Lactamase_B"/>
    <property type="match status" value="1"/>
</dbReference>
<comment type="caution">
    <text evidence="2">The sequence shown here is derived from an EMBL/GenBank/DDBJ whole genome shotgun (WGS) entry which is preliminary data.</text>
</comment>
<reference evidence="2 3" key="1">
    <citation type="submission" date="2018-03" db="EMBL/GenBank/DDBJ databases">
        <title>Alkalicoccus saliphilus sp. nov., isolated from a mineral pool.</title>
        <authorList>
            <person name="Zhao B."/>
        </authorList>
    </citation>
    <scope>NUCLEOTIDE SEQUENCE [LARGE SCALE GENOMIC DNA]</scope>
    <source>
        <strain evidence="2 3">6AG</strain>
    </source>
</reference>
<gene>
    <name evidence="2" type="ORF">C6Y45_09750</name>
</gene>
<dbReference type="PANTHER" id="PTHR42951:SF17">
    <property type="entry name" value="METALLO-BETA-LACTAMASE DOMAIN-CONTAINING PROTEIN"/>
    <property type="match status" value="1"/>
</dbReference>
<feature type="domain" description="Metallo-beta-lactamase" evidence="1">
    <location>
        <begin position="35"/>
        <end position="246"/>
    </location>
</feature>
<dbReference type="InterPro" id="IPR001279">
    <property type="entry name" value="Metallo-B-lactamas"/>
</dbReference>
<evidence type="ECO:0000313" key="2">
    <source>
        <dbReference type="EMBL" id="PTL38766.1"/>
    </source>
</evidence>
<dbReference type="RefSeq" id="WP_107585035.1">
    <property type="nucleotide sequence ID" value="NZ_PZJJ01000014.1"/>
</dbReference>
<evidence type="ECO:0000259" key="1">
    <source>
        <dbReference type="SMART" id="SM00849"/>
    </source>
</evidence>
<organism evidence="2 3">
    <name type="scientific">Alkalicoccus saliphilus</name>
    <dbReference type="NCBI Taxonomy" id="200989"/>
    <lineage>
        <taxon>Bacteria</taxon>
        <taxon>Bacillati</taxon>
        <taxon>Bacillota</taxon>
        <taxon>Bacilli</taxon>
        <taxon>Bacillales</taxon>
        <taxon>Bacillaceae</taxon>
        <taxon>Alkalicoccus</taxon>
    </lineage>
</organism>
<dbReference type="InterPro" id="IPR050855">
    <property type="entry name" value="NDM-1-like"/>
</dbReference>
<accession>A0A2T4U5T7</accession>
<dbReference type="OrthoDB" id="9802248at2"/>
<dbReference type="PANTHER" id="PTHR42951">
    <property type="entry name" value="METALLO-BETA-LACTAMASE DOMAIN-CONTAINING"/>
    <property type="match status" value="1"/>
</dbReference>
<keyword evidence="2" id="KW-0378">Hydrolase</keyword>
<dbReference type="Gene3D" id="3.60.15.10">
    <property type="entry name" value="Ribonuclease Z/Hydroxyacylglutathione hydrolase-like"/>
    <property type="match status" value="1"/>
</dbReference>